<evidence type="ECO:0000256" key="7">
    <source>
        <dbReference type="SAM" id="MobiDB-lite"/>
    </source>
</evidence>
<feature type="transmembrane region" description="Helical" evidence="8">
    <location>
        <begin position="15"/>
        <end position="36"/>
    </location>
</feature>
<dbReference type="GO" id="GO:0012505">
    <property type="term" value="C:endomembrane system"/>
    <property type="evidence" value="ECO:0007669"/>
    <property type="project" value="UniProtKB-SubCell"/>
</dbReference>
<feature type="compositionally biased region" description="Polar residues" evidence="7">
    <location>
        <begin position="430"/>
        <end position="452"/>
    </location>
</feature>
<keyword evidence="8" id="KW-0812">Transmembrane</keyword>
<gene>
    <name evidence="9" type="ORF">HYC85_001592</name>
</gene>
<keyword evidence="3" id="KW-0808">Transferase</keyword>
<dbReference type="GO" id="GO:0032259">
    <property type="term" value="P:methylation"/>
    <property type="evidence" value="ECO:0007669"/>
    <property type="project" value="UniProtKB-KW"/>
</dbReference>
<dbReference type="InterPro" id="IPR053223">
    <property type="entry name" value="Prob_Methyltransferase"/>
</dbReference>
<evidence type="ECO:0000313" key="9">
    <source>
        <dbReference type="EMBL" id="KAF5960383.1"/>
    </source>
</evidence>
<keyword evidence="8" id="KW-1133">Transmembrane helix</keyword>
<evidence type="ECO:0000256" key="5">
    <source>
        <dbReference type="ARBA" id="ARBA00023180"/>
    </source>
</evidence>
<comment type="subcellular location">
    <subcellularLocation>
        <location evidence="6">Endomembrane system</location>
        <topology evidence="6">Single-pass membrane protein</topology>
    </subcellularLocation>
    <subcellularLocation>
        <location evidence="1">Membrane</location>
        <topology evidence="1">Single-pass type II membrane protein</topology>
    </subcellularLocation>
</comment>
<comment type="similarity">
    <text evidence="2">Belongs to the methyltransferase superfamily.</text>
</comment>
<evidence type="ECO:0000256" key="1">
    <source>
        <dbReference type="ARBA" id="ARBA00004606"/>
    </source>
</evidence>
<dbReference type="GO" id="GO:0008168">
    <property type="term" value="F:methyltransferase activity"/>
    <property type="evidence" value="ECO:0007669"/>
    <property type="project" value="UniProtKB-KW"/>
</dbReference>
<keyword evidence="8" id="KW-0472">Membrane</keyword>
<dbReference type="SUPFAM" id="SSF53335">
    <property type="entry name" value="S-adenosyl-L-methionine-dependent methyltransferases"/>
    <property type="match status" value="1"/>
</dbReference>
<keyword evidence="5" id="KW-0325">Glycoprotein</keyword>
<keyword evidence="4" id="KW-0735">Signal-anchor</keyword>
<evidence type="ECO:0000256" key="8">
    <source>
        <dbReference type="SAM" id="Phobius"/>
    </source>
</evidence>
<dbReference type="EMBL" id="JACBKZ010000001">
    <property type="protein sequence ID" value="KAF5960383.1"/>
    <property type="molecule type" value="Genomic_DNA"/>
</dbReference>
<evidence type="ECO:0000256" key="6">
    <source>
        <dbReference type="ARBA" id="ARBA00037847"/>
    </source>
</evidence>
<dbReference type="InterPro" id="IPR004159">
    <property type="entry name" value="Put_SAM_MeTrfase"/>
</dbReference>
<dbReference type="Pfam" id="PF03141">
    <property type="entry name" value="Methyltransf_29"/>
    <property type="match status" value="1"/>
</dbReference>
<comment type="caution">
    <text evidence="9">The sequence shown here is derived from an EMBL/GenBank/DDBJ whole genome shotgun (WGS) entry which is preliminary data.</text>
</comment>
<organism evidence="9 10">
    <name type="scientific">Camellia sinensis</name>
    <name type="common">Tea plant</name>
    <name type="synonym">Thea sinensis</name>
    <dbReference type="NCBI Taxonomy" id="4442"/>
    <lineage>
        <taxon>Eukaryota</taxon>
        <taxon>Viridiplantae</taxon>
        <taxon>Streptophyta</taxon>
        <taxon>Embryophyta</taxon>
        <taxon>Tracheophyta</taxon>
        <taxon>Spermatophyta</taxon>
        <taxon>Magnoliopsida</taxon>
        <taxon>eudicotyledons</taxon>
        <taxon>Gunneridae</taxon>
        <taxon>Pentapetalae</taxon>
        <taxon>asterids</taxon>
        <taxon>Ericales</taxon>
        <taxon>Theaceae</taxon>
        <taxon>Camellia</taxon>
    </lineage>
</organism>
<dbReference type="GO" id="GO:0016020">
    <property type="term" value="C:membrane"/>
    <property type="evidence" value="ECO:0007669"/>
    <property type="project" value="UniProtKB-SubCell"/>
</dbReference>
<evidence type="ECO:0000256" key="2">
    <source>
        <dbReference type="ARBA" id="ARBA00008361"/>
    </source>
</evidence>
<evidence type="ECO:0008006" key="11">
    <source>
        <dbReference type="Google" id="ProtNLM"/>
    </source>
</evidence>
<sequence>MDSPHKPTRSLSTNLFFLFLLLSTNLLTLFISTTFYSSCTLKSLNPPPIPADTAAVITDSAPKDDDFKILDDSPTASDSDLPPEFIAFTSAQQLPFGFNTNFDSDRFFPPVGRPCTLFPDELQRFMSYKVNGSCPDDELLAQKLLLKGCEPLPRRRCRPVAPAEYVEPYPLPVSLWSTPSDSSVVWTAYTCKNYTCLINRKRNQKGFDDCKDCFDLAGPEKTRWAGPNIGGGLDFSIDEVLAVKKPGTIRIGLDIGGGVATFAVRMRDRNITIITSSMNLNGPFNSFIASRGVIPLYISISQRLPFFDNTLDIVHSMHVLSNWIPTTLLHFLFFDIYRVLRPGGLFWLDHFFCVGEQLEEVYAPLINSIGFKKVKWVVGQKLDRGPELREIKGSFIDKKNVQTKMHTIMNKRKRSAHRTTTRPTHPNYLGTRTPNHQQPQPKQTSKLTSFQPTRDRQSKK</sequence>
<dbReference type="AlphaFoldDB" id="A0A7J7I5V5"/>
<dbReference type="Gene3D" id="3.40.50.150">
    <property type="entry name" value="Vaccinia Virus protein VP39"/>
    <property type="match status" value="1"/>
</dbReference>
<keyword evidence="10" id="KW-1185">Reference proteome</keyword>
<name>A0A7J7I5V5_CAMSI</name>
<dbReference type="InterPro" id="IPR029063">
    <property type="entry name" value="SAM-dependent_MTases_sf"/>
</dbReference>
<feature type="region of interest" description="Disordered" evidence="7">
    <location>
        <begin position="406"/>
        <end position="460"/>
    </location>
</feature>
<evidence type="ECO:0000256" key="4">
    <source>
        <dbReference type="ARBA" id="ARBA00022968"/>
    </source>
</evidence>
<accession>A0A7J7I5V5</accession>
<evidence type="ECO:0000313" key="10">
    <source>
        <dbReference type="Proteomes" id="UP000593564"/>
    </source>
</evidence>
<reference evidence="9 10" key="2">
    <citation type="submission" date="2020-07" db="EMBL/GenBank/DDBJ databases">
        <title>Genome assembly of wild tea tree DASZ reveals pedigree and selection history of tea varieties.</title>
        <authorList>
            <person name="Zhang W."/>
        </authorList>
    </citation>
    <scope>NUCLEOTIDE SEQUENCE [LARGE SCALE GENOMIC DNA]</scope>
    <source>
        <strain evidence="10">cv. G240</strain>
        <tissue evidence="9">Leaf</tissue>
    </source>
</reference>
<dbReference type="Proteomes" id="UP000593564">
    <property type="component" value="Unassembled WGS sequence"/>
</dbReference>
<proteinExistence type="inferred from homology"/>
<keyword evidence="3" id="KW-0489">Methyltransferase</keyword>
<dbReference type="PANTHER" id="PTHR44067">
    <property type="entry name" value="S-ADENOSYL-L-METHIONINE-DEPENDENT METHYLTRANSFERASE SUPERFAMILY PROTEIN-RELATED"/>
    <property type="match status" value="1"/>
</dbReference>
<protein>
    <recommendedName>
        <fullName evidence="11">Methyltransferase type 11 domain-containing protein</fullName>
    </recommendedName>
</protein>
<feature type="compositionally biased region" description="Basic residues" evidence="7">
    <location>
        <begin position="409"/>
        <end position="420"/>
    </location>
</feature>
<evidence type="ECO:0000256" key="3">
    <source>
        <dbReference type="ARBA" id="ARBA00022603"/>
    </source>
</evidence>
<dbReference type="PANTHER" id="PTHR44067:SF7">
    <property type="entry name" value="METHYLTRANSFERASE TYPE 11 DOMAIN-CONTAINING PROTEIN"/>
    <property type="match status" value="1"/>
</dbReference>
<reference evidence="10" key="1">
    <citation type="journal article" date="2020" name="Nat. Commun.">
        <title>Genome assembly of wild tea tree DASZ reveals pedigree and selection history of tea varieties.</title>
        <authorList>
            <person name="Zhang W."/>
            <person name="Zhang Y."/>
            <person name="Qiu H."/>
            <person name="Guo Y."/>
            <person name="Wan H."/>
            <person name="Zhang X."/>
            <person name="Scossa F."/>
            <person name="Alseekh S."/>
            <person name="Zhang Q."/>
            <person name="Wang P."/>
            <person name="Xu L."/>
            <person name="Schmidt M.H."/>
            <person name="Jia X."/>
            <person name="Li D."/>
            <person name="Zhu A."/>
            <person name="Guo F."/>
            <person name="Chen W."/>
            <person name="Ni D."/>
            <person name="Usadel B."/>
            <person name="Fernie A.R."/>
            <person name="Wen W."/>
        </authorList>
    </citation>
    <scope>NUCLEOTIDE SEQUENCE [LARGE SCALE GENOMIC DNA]</scope>
    <source>
        <strain evidence="10">cv. G240</strain>
    </source>
</reference>